<dbReference type="Proteomes" id="UP000586093">
    <property type="component" value="Unassembled WGS sequence"/>
</dbReference>
<organism evidence="2 3">
    <name type="scientific">Aquariibacter albus</name>
    <dbReference type="NCBI Taxonomy" id="2759899"/>
    <lineage>
        <taxon>Bacteria</taxon>
        <taxon>Pseudomonadati</taxon>
        <taxon>Pseudomonadota</taxon>
        <taxon>Betaproteobacteria</taxon>
        <taxon>Burkholderiales</taxon>
        <taxon>Sphaerotilaceae</taxon>
        <taxon>Aquariibacter</taxon>
    </lineage>
</organism>
<name>A0A839HTC9_9BURK</name>
<reference evidence="2 3" key="1">
    <citation type="submission" date="2020-08" db="EMBL/GenBank/DDBJ databases">
        <title>Aquariorum lacteus gen. nov., sp. nov., a new member of the family Comamonadaceae, isolated from freshwater aquarium.</title>
        <authorList>
            <person name="Chun S.-J."/>
        </authorList>
    </citation>
    <scope>NUCLEOTIDE SEQUENCE [LARGE SCALE GENOMIC DNA]</scope>
    <source>
        <strain evidence="2 3">SJAQ100</strain>
    </source>
</reference>
<protein>
    <submittedName>
        <fullName evidence="2">Uncharacterized protein</fullName>
    </submittedName>
</protein>
<dbReference type="EMBL" id="JACIVI010000003">
    <property type="protein sequence ID" value="MBB1162501.1"/>
    <property type="molecule type" value="Genomic_DNA"/>
</dbReference>
<sequence length="370" mass="40116">MSAQVLLAFDEHPADAATGFALGWDHACHGQLPPAALMQAGNPLWQGYQAAQRAGRAGSRANPPGLGPWLALRRRAWLDGCGFEVLELNPRHLARLARSHCPVSREPLDPARLAEDLVRLRPDCAWAAGHLAVLAPRVRAALGRRDAAAVQVLLQRLQAEDRPEAEGLTRAEWQRLAALLDMVRPLPHAEALARPLGVLPPPRLRLLNPAQGLQALIAWQYLRPGFSARIAQIEAALPTPALRARLRRLHFALLPRVLEAAPQADPQASRHAVEDAWRDTRVQQAWQAFGEALGEAGCSALLERLARGASLDGLSLQTRPLAHATEGWAPAHSVMPQPSRLRRLPVPRAAGRPTGPAASRHAPHAAGRLH</sequence>
<proteinExistence type="predicted"/>
<dbReference type="RefSeq" id="WP_182664444.1">
    <property type="nucleotide sequence ID" value="NZ_JACIVI010000003.1"/>
</dbReference>
<keyword evidence="3" id="KW-1185">Reference proteome</keyword>
<evidence type="ECO:0000256" key="1">
    <source>
        <dbReference type="SAM" id="MobiDB-lite"/>
    </source>
</evidence>
<evidence type="ECO:0000313" key="2">
    <source>
        <dbReference type="EMBL" id="MBB1162501.1"/>
    </source>
</evidence>
<dbReference type="AlphaFoldDB" id="A0A839HTC9"/>
<feature type="region of interest" description="Disordered" evidence="1">
    <location>
        <begin position="346"/>
        <end position="370"/>
    </location>
</feature>
<feature type="compositionally biased region" description="Basic residues" evidence="1">
    <location>
        <begin position="361"/>
        <end position="370"/>
    </location>
</feature>
<evidence type="ECO:0000313" key="3">
    <source>
        <dbReference type="Proteomes" id="UP000586093"/>
    </source>
</evidence>
<feature type="compositionally biased region" description="Low complexity" evidence="1">
    <location>
        <begin position="346"/>
        <end position="358"/>
    </location>
</feature>
<accession>A0A839HTC9</accession>
<comment type="caution">
    <text evidence="2">The sequence shown here is derived from an EMBL/GenBank/DDBJ whole genome shotgun (WGS) entry which is preliminary data.</text>
</comment>
<gene>
    <name evidence="2" type="ORF">H4F90_10965</name>
</gene>